<dbReference type="Pfam" id="PF01381">
    <property type="entry name" value="HTH_3"/>
    <property type="match status" value="1"/>
</dbReference>
<keyword evidence="5" id="KW-0573">Peptidoglycan synthesis</keyword>
<dbReference type="Proteomes" id="UP000290365">
    <property type="component" value="Chromosome"/>
</dbReference>
<feature type="active site" description="Acyl-ester intermediate" evidence="7">
    <location>
        <position position="142"/>
    </location>
</feature>
<dbReference type="InterPro" id="IPR001967">
    <property type="entry name" value="Peptidase_S11_N"/>
</dbReference>
<keyword evidence="6" id="KW-0961">Cell wall biogenesis/degradation</keyword>
<feature type="active site" description="Proton acceptor" evidence="7">
    <location>
        <position position="145"/>
    </location>
</feature>
<keyword evidence="4" id="KW-0133">Cell shape</keyword>
<dbReference type="GO" id="GO:0006508">
    <property type="term" value="P:proteolysis"/>
    <property type="evidence" value="ECO:0007669"/>
    <property type="project" value="InterPro"/>
</dbReference>
<dbReference type="InterPro" id="IPR010982">
    <property type="entry name" value="Lambda_DNA-bd_dom_sf"/>
</dbReference>
<dbReference type="GO" id="GO:0008360">
    <property type="term" value="P:regulation of cell shape"/>
    <property type="evidence" value="ECO:0007669"/>
    <property type="project" value="UniProtKB-KW"/>
</dbReference>
<sequence>MARVVHKERLFGTWLREQRRKRYLTQAELAQHTNCATITIRKIEANERRPSKELAELLADCLEIAPQSRSTFLEFARAGSLAAQMPIINVGEQRNKGERVSPWLVQGQTPFLVHSASAYLLDARSDRLLLDLHGEELLPIASTTKIMTSLIAIEQADLQQDVTIKHETIELIKRYGGNCTRLNVDDQLSVWDLLYAMLLPSGDDAALVVAESVAGNMREFVKLMNHYARRLHLKNTHFVNPSGTPYLGSNEFAAHDNYSTAADLAHLTLYALANPLFAQIVQLQRYTLPATSMHQAYSWETTNTLLGSYAGTTGVKTGYTPEAGACFVFSATSSKQHLLGTLLQCKEMKHRYIDATKLLDWGFARQRGQ</sequence>
<dbReference type="SMART" id="SM00530">
    <property type="entry name" value="HTH_XRE"/>
    <property type="match status" value="1"/>
</dbReference>
<evidence type="ECO:0000259" key="10">
    <source>
        <dbReference type="PROSITE" id="PS50943"/>
    </source>
</evidence>
<dbReference type="InterPro" id="IPR001387">
    <property type="entry name" value="Cro/C1-type_HTH"/>
</dbReference>
<evidence type="ECO:0000256" key="7">
    <source>
        <dbReference type="PIRSR" id="PIRSR618044-1"/>
    </source>
</evidence>
<proteinExistence type="inferred from homology"/>
<evidence type="ECO:0000313" key="11">
    <source>
        <dbReference type="EMBL" id="QBD74590.1"/>
    </source>
</evidence>
<evidence type="ECO:0000256" key="9">
    <source>
        <dbReference type="RuleBase" id="RU004016"/>
    </source>
</evidence>
<dbReference type="Gene3D" id="1.10.260.40">
    <property type="entry name" value="lambda repressor-like DNA-binding domains"/>
    <property type="match status" value="1"/>
</dbReference>
<dbReference type="CDD" id="cd00093">
    <property type="entry name" value="HTH_XRE"/>
    <property type="match status" value="1"/>
</dbReference>
<dbReference type="AlphaFoldDB" id="A0A4P6JI83"/>
<dbReference type="PROSITE" id="PS50943">
    <property type="entry name" value="HTH_CROC1"/>
    <property type="match status" value="1"/>
</dbReference>
<dbReference type="GO" id="GO:0003677">
    <property type="term" value="F:DNA binding"/>
    <property type="evidence" value="ECO:0007669"/>
    <property type="project" value="InterPro"/>
</dbReference>
<evidence type="ECO:0000256" key="6">
    <source>
        <dbReference type="ARBA" id="ARBA00023316"/>
    </source>
</evidence>
<accession>A0A4P6JI83</accession>
<dbReference type="InterPro" id="IPR012338">
    <property type="entry name" value="Beta-lactam/transpept-like"/>
</dbReference>
<feature type="binding site" evidence="8">
    <location>
        <position position="316"/>
    </location>
    <ligand>
        <name>substrate</name>
    </ligand>
</feature>
<evidence type="ECO:0000256" key="1">
    <source>
        <dbReference type="ARBA" id="ARBA00007164"/>
    </source>
</evidence>
<dbReference type="PANTHER" id="PTHR21581:SF33">
    <property type="entry name" value="D-ALANYL-D-ALANINE CARBOXYPEPTIDASE DACB"/>
    <property type="match status" value="1"/>
</dbReference>
<evidence type="ECO:0000256" key="2">
    <source>
        <dbReference type="ARBA" id="ARBA00022729"/>
    </source>
</evidence>
<dbReference type="SUPFAM" id="SSF47413">
    <property type="entry name" value="lambda repressor-like DNA-binding domains"/>
    <property type="match status" value="1"/>
</dbReference>
<dbReference type="GO" id="GO:0009252">
    <property type="term" value="P:peptidoglycan biosynthetic process"/>
    <property type="evidence" value="ECO:0007669"/>
    <property type="project" value="UniProtKB-KW"/>
</dbReference>
<dbReference type="PRINTS" id="PR00725">
    <property type="entry name" value="DADACBPTASE1"/>
</dbReference>
<comment type="similarity">
    <text evidence="1 9">Belongs to the peptidase S11 family.</text>
</comment>
<dbReference type="KEGG" id="kbs:EPA93_00705"/>
<dbReference type="RefSeq" id="WP_129885189.1">
    <property type="nucleotide sequence ID" value="NZ_CP035758.1"/>
</dbReference>
<evidence type="ECO:0000256" key="5">
    <source>
        <dbReference type="ARBA" id="ARBA00022984"/>
    </source>
</evidence>
<protein>
    <submittedName>
        <fullName evidence="11">Helix-turn-helix domain-containing protein</fullName>
    </submittedName>
</protein>
<dbReference type="InterPro" id="IPR018044">
    <property type="entry name" value="Peptidase_S11"/>
</dbReference>
<evidence type="ECO:0000256" key="3">
    <source>
        <dbReference type="ARBA" id="ARBA00022801"/>
    </source>
</evidence>
<dbReference type="EMBL" id="CP035758">
    <property type="protein sequence ID" value="QBD74590.1"/>
    <property type="molecule type" value="Genomic_DNA"/>
</dbReference>
<dbReference type="OrthoDB" id="7252792at2"/>
<evidence type="ECO:0000256" key="4">
    <source>
        <dbReference type="ARBA" id="ARBA00022960"/>
    </source>
</evidence>
<reference evidence="11 12" key="1">
    <citation type="submission" date="2019-01" db="EMBL/GenBank/DDBJ databases">
        <title>Ktedonosporobacter rubrisoli SCAWS-G2.</title>
        <authorList>
            <person name="Huang Y."/>
            <person name="Yan B."/>
        </authorList>
    </citation>
    <scope>NUCLEOTIDE SEQUENCE [LARGE SCALE GENOMIC DNA]</scope>
    <source>
        <strain evidence="11 12">SCAWS-G2</strain>
    </source>
</reference>
<feature type="active site" evidence="7">
    <location>
        <position position="201"/>
    </location>
</feature>
<dbReference type="Gene3D" id="3.40.710.10">
    <property type="entry name" value="DD-peptidase/beta-lactamase superfamily"/>
    <property type="match status" value="1"/>
</dbReference>
<dbReference type="Pfam" id="PF00768">
    <property type="entry name" value="Peptidase_S11"/>
    <property type="match status" value="1"/>
</dbReference>
<dbReference type="GO" id="GO:0071555">
    <property type="term" value="P:cell wall organization"/>
    <property type="evidence" value="ECO:0007669"/>
    <property type="project" value="UniProtKB-KW"/>
</dbReference>
<dbReference type="GO" id="GO:0009002">
    <property type="term" value="F:serine-type D-Ala-D-Ala carboxypeptidase activity"/>
    <property type="evidence" value="ECO:0007669"/>
    <property type="project" value="InterPro"/>
</dbReference>
<keyword evidence="2" id="KW-0732">Signal</keyword>
<name>A0A4P6JI83_KTERU</name>
<keyword evidence="3" id="KW-0378">Hydrolase</keyword>
<feature type="domain" description="HTH cro/C1-type" evidence="10">
    <location>
        <begin position="15"/>
        <end position="69"/>
    </location>
</feature>
<dbReference type="PANTHER" id="PTHR21581">
    <property type="entry name" value="D-ALANYL-D-ALANINE CARBOXYPEPTIDASE"/>
    <property type="match status" value="1"/>
</dbReference>
<dbReference type="SUPFAM" id="SSF56601">
    <property type="entry name" value="beta-lactamase/transpeptidase-like"/>
    <property type="match status" value="1"/>
</dbReference>
<gene>
    <name evidence="11" type="ORF">EPA93_00705</name>
</gene>
<keyword evidence="12" id="KW-1185">Reference proteome</keyword>
<evidence type="ECO:0000256" key="8">
    <source>
        <dbReference type="PIRSR" id="PIRSR618044-2"/>
    </source>
</evidence>
<evidence type="ECO:0000313" key="12">
    <source>
        <dbReference type="Proteomes" id="UP000290365"/>
    </source>
</evidence>
<organism evidence="11 12">
    <name type="scientific">Ktedonosporobacter rubrisoli</name>
    <dbReference type="NCBI Taxonomy" id="2509675"/>
    <lineage>
        <taxon>Bacteria</taxon>
        <taxon>Bacillati</taxon>
        <taxon>Chloroflexota</taxon>
        <taxon>Ktedonobacteria</taxon>
        <taxon>Ktedonobacterales</taxon>
        <taxon>Ktedonosporobacteraceae</taxon>
        <taxon>Ktedonosporobacter</taxon>
    </lineage>
</organism>